<name>A0A0A9DX96_ARUDO</name>
<sequence length="51" mass="5545">MRSLHSSSSTTRSYCSRSMLLESGQTQSVSSGNSLVMPPSLQFRCSCEILS</sequence>
<organism evidence="1">
    <name type="scientific">Arundo donax</name>
    <name type="common">Giant reed</name>
    <name type="synonym">Donax arundinaceus</name>
    <dbReference type="NCBI Taxonomy" id="35708"/>
    <lineage>
        <taxon>Eukaryota</taxon>
        <taxon>Viridiplantae</taxon>
        <taxon>Streptophyta</taxon>
        <taxon>Embryophyta</taxon>
        <taxon>Tracheophyta</taxon>
        <taxon>Spermatophyta</taxon>
        <taxon>Magnoliopsida</taxon>
        <taxon>Liliopsida</taxon>
        <taxon>Poales</taxon>
        <taxon>Poaceae</taxon>
        <taxon>PACMAD clade</taxon>
        <taxon>Arundinoideae</taxon>
        <taxon>Arundineae</taxon>
        <taxon>Arundo</taxon>
    </lineage>
</organism>
<dbReference type="AlphaFoldDB" id="A0A0A9DX96"/>
<dbReference type="EMBL" id="GBRH01204741">
    <property type="protein sequence ID" value="JAD93154.1"/>
    <property type="molecule type" value="Transcribed_RNA"/>
</dbReference>
<reference evidence="1" key="1">
    <citation type="submission" date="2014-09" db="EMBL/GenBank/DDBJ databases">
        <authorList>
            <person name="Magalhaes I.L.F."/>
            <person name="Oliveira U."/>
            <person name="Santos F.R."/>
            <person name="Vidigal T.H.D.A."/>
            <person name="Brescovit A.D."/>
            <person name="Santos A.J."/>
        </authorList>
    </citation>
    <scope>NUCLEOTIDE SEQUENCE</scope>
    <source>
        <tissue evidence="1">Shoot tissue taken approximately 20 cm above the soil surface</tissue>
    </source>
</reference>
<accession>A0A0A9DX96</accession>
<reference evidence="1" key="2">
    <citation type="journal article" date="2015" name="Data Brief">
        <title>Shoot transcriptome of the giant reed, Arundo donax.</title>
        <authorList>
            <person name="Barrero R.A."/>
            <person name="Guerrero F.D."/>
            <person name="Moolhuijzen P."/>
            <person name="Goolsby J.A."/>
            <person name="Tidwell J."/>
            <person name="Bellgard S.E."/>
            <person name="Bellgard M.I."/>
        </authorList>
    </citation>
    <scope>NUCLEOTIDE SEQUENCE</scope>
    <source>
        <tissue evidence="1">Shoot tissue taken approximately 20 cm above the soil surface</tissue>
    </source>
</reference>
<proteinExistence type="predicted"/>
<protein>
    <submittedName>
        <fullName evidence="1">Uncharacterized protein</fullName>
    </submittedName>
</protein>
<evidence type="ECO:0000313" key="1">
    <source>
        <dbReference type="EMBL" id="JAD93154.1"/>
    </source>
</evidence>